<gene>
    <name evidence="5" type="ORF">Aam_058_014</name>
</gene>
<evidence type="ECO:0000313" key="5">
    <source>
        <dbReference type="EMBL" id="GAN80771.1"/>
    </source>
</evidence>
<dbReference type="Proteomes" id="UP000032668">
    <property type="component" value="Unassembled WGS sequence"/>
</dbReference>
<dbReference type="Pfam" id="PF00356">
    <property type="entry name" value="LacI"/>
    <property type="match status" value="1"/>
</dbReference>
<protein>
    <submittedName>
        <fullName evidence="5">Transcriptional regulator LacI</fullName>
    </submittedName>
</protein>
<dbReference type="STRING" id="1120923.SAMN02746095_03557"/>
<dbReference type="AlphaFoldDB" id="A0A0D6PHC2"/>
<evidence type="ECO:0000256" key="3">
    <source>
        <dbReference type="ARBA" id="ARBA00023163"/>
    </source>
</evidence>
<dbReference type="PRINTS" id="PR00036">
    <property type="entry name" value="HTHLACI"/>
</dbReference>
<name>A0A0D6PHC2_9PROT</name>
<dbReference type="CDD" id="cd01392">
    <property type="entry name" value="HTH_LacI"/>
    <property type="match status" value="1"/>
</dbReference>
<dbReference type="InterPro" id="IPR028082">
    <property type="entry name" value="Peripla_BP_I"/>
</dbReference>
<dbReference type="Gene3D" id="3.40.50.2300">
    <property type="match status" value="2"/>
</dbReference>
<proteinExistence type="predicted"/>
<dbReference type="PANTHER" id="PTHR30146">
    <property type="entry name" value="LACI-RELATED TRANSCRIPTIONAL REPRESSOR"/>
    <property type="match status" value="1"/>
</dbReference>
<keyword evidence="2" id="KW-0238">DNA-binding</keyword>
<dbReference type="PROSITE" id="PS50932">
    <property type="entry name" value="HTH_LACI_2"/>
    <property type="match status" value="1"/>
</dbReference>
<evidence type="ECO:0000256" key="1">
    <source>
        <dbReference type="ARBA" id="ARBA00023015"/>
    </source>
</evidence>
<evidence type="ECO:0000259" key="4">
    <source>
        <dbReference type="PROSITE" id="PS50932"/>
    </source>
</evidence>
<dbReference type="SUPFAM" id="SSF47413">
    <property type="entry name" value="lambda repressor-like DNA-binding domains"/>
    <property type="match status" value="1"/>
</dbReference>
<keyword evidence="3" id="KW-0804">Transcription</keyword>
<accession>A0A0D6PHC2</accession>
<dbReference type="SUPFAM" id="SSF53822">
    <property type="entry name" value="Periplasmic binding protein-like I"/>
    <property type="match status" value="1"/>
</dbReference>
<dbReference type="GO" id="GO:0003700">
    <property type="term" value="F:DNA-binding transcription factor activity"/>
    <property type="evidence" value="ECO:0007669"/>
    <property type="project" value="TreeGrafter"/>
</dbReference>
<dbReference type="PROSITE" id="PS00356">
    <property type="entry name" value="HTH_LACI_1"/>
    <property type="match status" value="1"/>
</dbReference>
<sequence>MNVLQRPTLHDVAARAGVSIATVSRVLNGTGIIRPATEAKVREAIRQLGFRPNRMGRDLRMGQSRSIGVLLPTLANPIFADSVAGIQEAARNAGWTVLITSSDYDTGHEQTAVEGLLSERVAGLIITVTNADTSQVLNSLDNELVPYVLFHNETGNPARSCVAVDNARAGYDAAQTLISHGHQRLGMVAGQFAASDRSRSRHAGFTVAVRAAGLPQPDLIEIDFNSDIACGALRAAFLTPLRPTGIFCSNDLLALRTIAGLRELGLAVPYDVSVIGMDGINVGQLIAPSLASIVQPSREMGRQAFAHLLARIAGDAEPEQIRVPHSYRPGQSLSAAKLQE</sequence>
<organism evidence="5 6">
    <name type="scientific">Acidocella aminolytica 101 = DSM 11237</name>
    <dbReference type="NCBI Taxonomy" id="1120923"/>
    <lineage>
        <taxon>Bacteria</taxon>
        <taxon>Pseudomonadati</taxon>
        <taxon>Pseudomonadota</taxon>
        <taxon>Alphaproteobacteria</taxon>
        <taxon>Acetobacterales</taxon>
        <taxon>Acidocellaceae</taxon>
        <taxon>Acidocella</taxon>
    </lineage>
</organism>
<keyword evidence="1" id="KW-0805">Transcription regulation</keyword>
<comment type="caution">
    <text evidence="5">The sequence shown here is derived from an EMBL/GenBank/DDBJ whole genome shotgun (WGS) entry which is preliminary data.</text>
</comment>
<feature type="domain" description="HTH lacI-type" evidence="4">
    <location>
        <begin position="7"/>
        <end position="61"/>
    </location>
</feature>
<dbReference type="Pfam" id="PF00532">
    <property type="entry name" value="Peripla_BP_1"/>
    <property type="match status" value="1"/>
</dbReference>
<dbReference type="RefSeq" id="WP_048879170.1">
    <property type="nucleotide sequence ID" value="NZ_BANC01000057.1"/>
</dbReference>
<dbReference type="InterPro" id="IPR010982">
    <property type="entry name" value="Lambda_DNA-bd_dom_sf"/>
</dbReference>
<dbReference type="Gene3D" id="1.10.260.40">
    <property type="entry name" value="lambda repressor-like DNA-binding domains"/>
    <property type="match status" value="1"/>
</dbReference>
<dbReference type="OrthoDB" id="60111at2"/>
<dbReference type="EMBL" id="BANC01000057">
    <property type="protein sequence ID" value="GAN80771.1"/>
    <property type="molecule type" value="Genomic_DNA"/>
</dbReference>
<evidence type="ECO:0000256" key="2">
    <source>
        <dbReference type="ARBA" id="ARBA00023125"/>
    </source>
</evidence>
<evidence type="ECO:0000313" key="6">
    <source>
        <dbReference type="Proteomes" id="UP000032668"/>
    </source>
</evidence>
<keyword evidence="6" id="KW-1185">Reference proteome</keyword>
<reference evidence="5 6" key="1">
    <citation type="submission" date="2012-11" db="EMBL/GenBank/DDBJ databases">
        <title>Whole genome sequence of Acidocella aminolytica 101 = DSM 11237.</title>
        <authorList>
            <person name="Azuma Y."/>
            <person name="Higashiura N."/>
            <person name="Hirakawa H."/>
            <person name="Matsushita K."/>
        </authorList>
    </citation>
    <scope>NUCLEOTIDE SEQUENCE [LARGE SCALE GENOMIC DNA]</scope>
    <source>
        <strain evidence="6">101 / DSM 11237</strain>
    </source>
</reference>
<dbReference type="SMART" id="SM00354">
    <property type="entry name" value="HTH_LACI"/>
    <property type="match status" value="1"/>
</dbReference>
<dbReference type="InterPro" id="IPR000843">
    <property type="entry name" value="HTH_LacI"/>
</dbReference>
<dbReference type="PANTHER" id="PTHR30146:SF109">
    <property type="entry name" value="HTH-TYPE TRANSCRIPTIONAL REGULATOR GALS"/>
    <property type="match status" value="1"/>
</dbReference>
<dbReference type="InterPro" id="IPR001761">
    <property type="entry name" value="Peripla_BP/Lac1_sug-bd_dom"/>
</dbReference>
<dbReference type="GO" id="GO:0000976">
    <property type="term" value="F:transcription cis-regulatory region binding"/>
    <property type="evidence" value="ECO:0007669"/>
    <property type="project" value="TreeGrafter"/>
</dbReference>